<dbReference type="PANTHER" id="PTHR46303:SF1">
    <property type="entry name" value="VWFC DOMAIN-CONTAINING PROTEIN"/>
    <property type="match status" value="1"/>
</dbReference>
<dbReference type="Pfam" id="PF00093">
    <property type="entry name" value="VWC"/>
    <property type="match status" value="2"/>
</dbReference>
<name>A0ABQ8SPQ6_PERAM</name>
<dbReference type="Gene3D" id="2.10.70.10">
    <property type="entry name" value="Complement Module, domain 1"/>
    <property type="match status" value="1"/>
</dbReference>
<protein>
    <recommendedName>
        <fullName evidence="1">VWFC domain-containing protein</fullName>
    </recommendedName>
</protein>
<gene>
    <name evidence="2" type="ORF">ANN_18342</name>
</gene>
<dbReference type="SMART" id="SM00214">
    <property type="entry name" value="VWC"/>
    <property type="match status" value="2"/>
</dbReference>
<dbReference type="SUPFAM" id="SSF57603">
    <property type="entry name" value="FnI-like domain"/>
    <property type="match status" value="2"/>
</dbReference>
<comment type="caution">
    <text evidence="2">The sequence shown here is derived from an EMBL/GenBank/DDBJ whole genome shotgun (WGS) entry which is preliminary data.</text>
</comment>
<accession>A0ABQ8SPQ6</accession>
<reference evidence="2 3" key="1">
    <citation type="journal article" date="2022" name="Allergy">
        <title>Genome assembly and annotation of Periplaneta americana reveal a comprehensive cockroach allergen profile.</title>
        <authorList>
            <person name="Wang L."/>
            <person name="Xiong Q."/>
            <person name="Saelim N."/>
            <person name="Wang L."/>
            <person name="Nong W."/>
            <person name="Wan A.T."/>
            <person name="Shi M."/>
            <person name="Liu X."/>
            <person name="Cao Q."/>
            <person name="Hui J.H.L."/>
            <person name="Sookrung N."/>
            <person name="Leung T.F."/>
            <person name="Tungtrongchitr A."/>
            <person name="Tsui S.K.W."/>
        </authorList>
    </citation>
    <scope>NUCLEOTIDE SEQUENCE [LARGE SCALE GENOMIC DNA]</scope>
    <source>
        <strain evidence="2">PWHHKU_190912</strain>
    </source>
</reference>
<dbReference type="Proteomes" id="UP001148838">
    <property type="component" value="Unassembled WGS sequence"/>
</dbReference>
<dbReference type="InterPro" id="IPR045717">
    <property type="entry name" value="CHRDL1/2"/>
</dbReference>
<dbReference type="EMBL" id="JAJSOF020000023">
    <property type="protein sequence ID" value="KAJ4435726.1"/>
    <property type="molecule type" value="Genomic_DNA"/>
</dbReference>
<evidence type="ECO:0000259" key="1">
    <source>
        <dbReference type="PROSITE" id="PS50184"/>
    </source>
</evidence>
<dbReference type="InterPro" id="IPR001007">
    <property type="entry name" value="VWF_dom"/>
</dbReference>
<organism evidence="2 3">
    <name type="scientific">Periplaneta americana</name>
    <name type="common">American cockroach</name>
    <name type="synonym">Blatta americana</name>
    <dbReference type="NCBI Taxonomy" id="6978"/>
    <lineage>
        <taxon>Eukaryota</taxon>
        <taxon>Metazoa</taxon>
        <taxon>Ecdysozoa</taxon>
        <taxon>Arthropoda</taxon>
        <taxon>Hexapoda</taxon>
        <taxon>Insecta</taxon>
        <taxon>Pterygota</taxon>
        <taxon>Neoptera</taxon>
        <taxon>Polyneoptera</taxon>
        <taxon>Dictyoptera</taxon>
        <taxon>Blattodea</taxon>
        <taxon>Blattoidea</taxon>
        <taxon>Blattidae</taxon>
        <taxon>Blattinae</taxon>
        <taxon>Periplaneta</taxon>
    </lineage>
</organism>
<dbReference type="PANTHER" id="PTHR46303">
    <property type="entry name" value="VWFC DOMAIN-CONTAINING PROTEIN"/>
    <property type="match status" value="1"/>
</dbReference>
<sequence>MSNILVTNLPIDGFCIAESKSSGQKPSSHDVVACIHNGRIYKDGQSFPSNSTGMKVNGPNQCVQCKCQEGLVLCEVQTCQELSCHEPMHNPDNCCPQCPEVAGNREMSSPVTFKDPTAPRDRRDKDCISAGKYYLDGSSWHPVIGPFGPMDCVMCKCNAGNIECNRFKCPSRSELSCSKPVKQFGQCCPVCPITAMSAVQHGDVPETGSLQCIPQTAELVVYRSQGAGNLSEFLQYAFQQPGARASEAELHSWVVRSGAVHSFQLQTITASDFVDLRHKFRFVALGTSSTKHVSKFGRREKKLKRRCKTNCSSKVQRLEETLNMNKIALRKTCLSTEMQLPSV</sequence>
<proteinExistence type="predicted"/>
<evidence type="ECO:0000313" key="3">
    <source>
        <dbReference type="Proteomes" id="UP001148838"/>
    </source>
</evidence>
<evidence type="ECO:0000313" key="2">
    <source>
        <dbReference type="EMBL" id="KAJ4435726.1"/>
    </source>
</evidence>
<feature type="domain" description="VWFC" evidence="1">
    <location>
        <begin position="125"/>
        <end position="192"/>
    </location>
</feature>
<dbReference type="PROSITE" id="PS01208">
    <property type="entry name" value="VWFC_1"/>
    <property type="match status" value="2"/>
</dbReference>
<keyword evidence="3" id="KW-1185">Reference proteome</keyword>
<dbReference type="PROSITE" id="PS50184">
    <property type="entry name" value="VWFC_2"/>
    <property type="match status" value="2"/>
</dbReference>
<dbReference type="Gene3D" id="6.20.200.20">
    <property type="match status" value="1"/>
</dbReference>
<feature type="domain" description="VWFC" evidence="1">
    <location>
        <begin position="32"/>
        <end position="99"/>
    </location>
</feature>